<dbReference type="InterPro" id="IPR032288">
    <property type="entry name" value="Metallophos_C"/>
</dbReference>
<proteinExistence type="predicted"/>
<evidence type="ECO:0000259" key="5">
    <source>
        <dbReference type="Pfam" id="PF16371"/>
    </source>
</evidence>
<feature type="signal peptide" evidence="2">
    <location>
        <begin position="1"/>
        <end position="33"/>
    </location>
</feature>
<name>A0A846RUX5_9MICC</name>
<dbReference type="InterPro" id="IPR051918">
    <property type="entry name" value="STPP_CPPED1"/>
</dbReference>
<dbReference type="InterPro" id="IPR004843">
    <property type="entry name" value="Calcineurin-like_PHP"/>
</dbReference>
<dbReference type="Proteomes" id="UP000547458">
    <property type="component" value="Unassembled WGS sequence"/>
</dbReference>
<organism evidence="6 7">
    <name type="scientific">Arthrobacter pigmenti</name>
    <dbReference type="NCBI Taxonomy" id="271432"/>
    <lineage>
        <taxon>Bacteria</taxon>
        <taxon>Bacillati</taxon>
        <taxon>Actinomycetota</taxon>
        <taxon>Actinomycetes</taxon>
        <taxon>Micrococcales</taxon>
        <taxon>Micrococcaceae</taxon>
        <taxon>Arthrobacter</taxon>
    </lineage>
</organism>
<gene>
    <name evidence="6" type="ORF">BJ994_003033</name>
</gene>
<feature type="chain" id="PRO_5032728603" description="Phosphoesterase" evidence="2">
    <location>
        <begin position="34"/>
        <end position="672"/>
    </location>
</feature>
<accession>A0A846RUX5</accession>
<dbReference type="InterPro" id="IPR032285">
    <property type="entry name" value="Metallophos_N"/>
</dbReference>
<reference evidence="6 7" key="1">
    <citation type="submission" date="2020-03" db="EMBL/GenBank/DDBJ databases">
        <title>Sequencing the genomes of 1000 actinobacteria strains.</title>
        <authorList>
            <person name="Klenk H.-P."/>
        </authorList>
    </citation>
    <scope>NUCLEOTIDE SEQUENCE [LARGE SCALE GENOMIC DNA]</scope>
    <source>
        <strain evidence="6 7">DSM 16403</strain>
    </source>
</reference>
<sequence length="672" mass="72500">MTPRTIGKRTLAGAAAAVVLIPATFLSLQVATAKEKPEPPIDPTAYVGGPQIIPATGEPDNVLRGAVFDDANKDSIRQPREKGIEGVAVSNGRDVVLTDRLGHYKLTVDDGDTVFITKPARWDTPVDKTNFAQFHYHHSPDGTEQNLRFGGLEPTGPLPKAINFPLAKNKASAGNVTCGILGDVQTYSNQEISFARTGLVRDLSQREDLDACGLLLLGDVAGDDLGMYPRLKENLSAAGAPIRAVPGNHDYDIDATSDEWSFDTFRQHVGPTNFSYDVGQLHIIGLDNVRYPCTPADNEDGKHSFCNDPENKPAYNGKLGEETLGWIEADLKNVPMDKRVVIATHIPLVSHADMTSPKHQTDDVLKLYELLEGREALSLSGHTHSLENLTAGSSFGPWKEAVGVGSIPFDHIVAGAPSGDWYSGDINLDGVPNGIQRDGALPGFLTLETDGASYVDTFHATGRDDDQMALAVNSPHFRDWFQTLMDWRADTPYSDTDAVPPVALGDLGDPGMVTPPDLADGTWLTANIWNGTKESSVSVSIDGGAPVSATHTQPATGEGQLSGAEYADPYAAIRQLQVARFAFESTSGNPEAQGFSLYAGSQYGPSAPRPGNNIAQTMSHMWRFELPGDLEVGVHTADITTTDRHGRTFTETLVFEVVEERPQQNFRSEVFD</sequence>
<dbReference type="GO" id="GO:0016787">
    <property type="term" value="F:hydrolase activity"/>
    <property type="evidence" value="ECO:0007669"/>
    <property type="project" value="InterPro"/>
</dbReference>
<protein>
    <recommendedName>
        <fullName evidence="8">Phosphoesterase</fullName>
    </recommendedName>
</protein>
<dbReference type="Pfam" id="PF16370">
    <property type="entry name" value="MetallophosC"/>
    <property type="match status" value="1"/>
</dbReference>
<keyword evidence="7" id="KW-1185">Reference proteome</keyword>
<evidence type="ECO:0000259" key="3">
    <source>
        <dbReference type="Pfam" id="PF00149"/>
    </source>
</evidence>
<keyword evidence="2" id="KW-0732">Signal</keyword>
<dbReference type="EMBL" id="JAATJL010000001">
    <property type="protein sequence ID" value="NJC23957.1"/>
    <property type="molecule type" value="Genomic_DNA"/>
</dbReference>
<evidence type="ECO:0008006" key="8">
    <source>
        <dbReference type="Google" id="ProtNLM"/>
    </source>
</evidence>
<evidence type="ECO:0000256" key="1">
    <source>
        <dbReference type="SAM" id="MobiDB-lite"/>
    </source>
</evidence>
<dbReference type="Pfam" id="PF16371">
    <property type="entry name" value="MetallophosN"/>
    <property type="match status" value="1"/>
</dbReference>
<dbReference type="PANTHER" id="PTHR43143">
    <property type="entry name" value="METALLOPHOSPHOESTERASE, CALCINEURIN SUPERFAMILY"/>
    <property type="match status" value="1"/>
</dbReference>
<dbReference type="Gene3D" id="3.60.21.10">
    <property type="match status" value="1"/>
</dbReference>
<dbReference type="InterPro" id="IPR029052">
    <property type="entry name" value="Metallo-depent_PP-like"/>
</dbReference>
<evidence type="ECO:0000259" key="4">
    <source>
        <dbReference type="Pfam" id="PF16370"/>
    </source>
</evidence>
<feature type="region of interest" description="Disordered" evidence="1">
    <location>
        <begin position="540"/>
        <end position="562"/>
    </location>
</feature>
<dbReference type="RefSeq" id="WP_167995267.1">
    <property type="nucleotide sequence ID" value="NZ_JAATJL010000001.1"/>
</dbReference>
<feature type="domain" description="Calcineurin-like phosphoesterase" evidence="3">
    <location>
        <begin position="214"/>
        <end position="385"/>
    </location>
</feature>
<evidence type="ECO:0000313" key="6">
    <source>
        <dbReference type="EMBL" id="NJC23957.1"/>
    </source>
</evidence>
<comment type="caution">
    <text evidence="6">The sequence shown here is derived from an EMBL/GenBank/DDBJ whole genome shotgun (WGS) entry which is preliminary data.</text>
</comment>
<feature type="domain" description="Calcineurin-like phosphoesterase N-terminal" evidence="5">
    <location>
        <begin position="80"/>
        <end position="144"/>
    </location>
</feature>
<dbReference type="SUPFAM" id="SSF56300">
    <property type="entry name" value="Metallo-dependent phosphatases"/>
    <property type="match status" value="1"/>
</dbReference>
<evidence type="ECO:0000313" key="7">
    <source>
        <dbReference type="Proteomes" id="UP000547458"/>
    </source>
</evidence>
<evidence type="ECO:0000256" key="2">
    <source>
        <dbReference type="SAM" id="SignalP"/>
    </source>
</evidence>
<dbReference type="AlphaFoldDB" id="A0A846RUX5"/>
<dbReference type="PANTHER" id="PTHR43143:SF6">
    <property type="entry name" value="BLL3016 PROTEIN"/>
    <property type="match status" value="1"/>
</dbReference>
<dbReference type="Pfam" id="PF00149">
    <property type="entry name" value="Metallophos"/>
    <property type="match status" value="1"/>
</dbReference>
<feature type="domain" description="Calcineurin-like phosphoesterase C-terminal" evidence="4">
    <location>
        <begin position="413"/>
        <end position="577"/>
    </location>
</feature>